<dbReference type="SUPFAM" id="SSF46689">
    <property type="entry name" value="Homeodomain-like"/>
    <property type="match status" value="1"/>
</dbReference>
<dbReference type="RefSeq" id="WP_317774195.1">
    <property type="nucleotide sequence ID" value="NZ_JAWMAJ010000141.1"/>
</dbReference>
<evidence type="ECO:0000259" key="4">
    <source>
        <dbReference type="PROSITE" id="PS01124"/>
    </source>
</evidence>
<dbReference type="InterPro" id="IPR018060">
    <property type="entry name" value="HTH_AraC"/>
</dbReference>
<dbReference type="Pfam" id="PF12625">
    <property type="entry name" value="Arabinose_bd"/>
    <property type="match status" value="1"/>
</dbReference>
<keyword evidence="6" id="KW-1185">Reference proteome</keyword>
<dbReference type="PANTHER" id="PTHR47894:SF1">
    <property type="entry name" value="HTH-TYPE TRANSCRIPTIONAL REGULATOR VQSM"/>
    <property type="match status" value="1"/>
</dbReference>
<sequence>MVQWEIPRPPTSVSVLVDLGAELGVPATASLAGTGLTEAALSDTGTEVTARQEQAVVGNLLAATDSRGHLGLEAGSRFHLTSFGFWGFALVSSPTLGAALKIALQYLDLTYAWSHFDLRRTGDEAQLVLTAPDVPEPLRRFTVERDLAVIATLQRELFSARIQVRRLVLAFPPADPEPYEQVLRVTPEFGGDETLIALDAALLDLPMPQANAHTQALAQEQCRELLDRGSARTGVAGRVRDLLLARPGDPPTAEHVARELTMSSRTLRERLAAERTSYRELLDEIRERLAEEMLAEGLAVAQAAERLGYQEVSSFSHAFRRWKGMGPRAYRTAVLRPPG</sequence>
<comment type="caution">
    <text evidence="5">The sequence shown here is derived from an EMBL/GenBank/DDBJ whole genome shotgun (WGS) entry which is preliminary data.</text>
</comment>
<organism evidence="5 6">
    <name type="scientific">Streptomyces prunicolor</name>
    <dbReference type="NCBI Taxonomy" id="67348"/>
    <lineage>
        <taxon>Bacteria</taxon>
        <taxon>Bacillati</taxon>
        <taxon>Actinomycetota</taxon>
        <taxon>Actinomycetes</taxon>
        <taxon>Kitasatosporales</taxon>
        <taxon>Streptomycetaceae</taxon>
        <taxon>Streptomyces</taxon>
    </lineage>
</organism>
<dbReference type="SMART" id="SM00342">
    <property type="entry name" value="HTH_ARAC"/>
    <property type="match status" value="1"/>
</dbReference>
<dbReference type="EMBL" id="JAWMAJ010000141">
    <property type="protein sequence ID" value="MDV7220717.1"/>
    <property type="molecule type" value="Genomic_DNA"/>
</dbReference>
<keyword evidence="3" id="KW-0804">Transcription</keyword>
<evidence type="ECO:0000313" key="6">
    <source>
        <dbReference type="Proteomes" id="UP001187346"/>
    </source>
</evidence>
<feature type="domain" description="HTH araC/xylS-type" evidence="4">
    <location>
        <begin position="237"/>
        <end position="333"/>
    </location>
</feature>
<reference evidence="5 6" key="1">
    <citation type="submission" date="2023-10" db="EMBL/GenBank/DDBJ databases">
        <title>Characterization of rhizosphere-enriched actinobacteria from wheat plants lab-grown on chernevaya soil.</title>
        <authorList>
            <person name="Tikhonova E.N."/>
            <person name="Konopkin A."/>
            <person name="Kravchenko I.K."/>
        </authorList>
    </citation>
    <scope>NUCLEOTIDE SEQUENCE [LARGE SCALE GENOMIC DNA]</scope>
    <source>
        <strain evidence="5 6">RR29</strain>
    </source>
</reference>
<dbReference type="Proteomes" id="UP001187346">
    <property type="component" value="Unassembled WGS sequence"/>
</dbReference>
<name>A0ABU4FJD4_9ACTN</name>
<evidence type="ECO:0000256" key="2">
    <source>
        <dbReference type="ARBA" id="ARBA00023125"/>
    </source>
</evidence>
<keyword evidence="2" id="KW-0238">DNA-binding</keyword>
<proteinExistence type="predicted"/>
<dbReference type="InterPro" id="IPR009057">
    <property type="entry name" value="Homeodomain-like_sf"/>
</dbReference>
<keyword evidence="1" id="KW-0805">Transcription regulation</keyword>
<dbReference type="PANTHER" id="PTHR47894">
    <property type="entry name" value="HTH-TYPE TRANSCRIPTIONAL REGULATOR GADX"/>
    <property type="match status" value="1"/>
</dbReference>
<dbReference type="Gene3D" id="1.10.10.60">
    <property type="entry name" value="Homeodomain-like"/>
    <property type="match status" value="1"/>
</dbReference>
<protein>
    <submittedName>
        <fullName evidence="5">AraC family transcriptional regulator</fullName>
    </submittedName>
</protein>
<dbReference type="InterPro" id="IPR032687">
    <property type="entry name" value="AraC-type_N"/>
</dbReference>
<accession>A0ABU4FJD4</accession>
<dbReference type="PROSITE" id="PS01124">
    <property type="entry name" value="HTH_ARAC_FAMILY_2"/>
    <property type="match status" value="1"/>
</dbReference>
<dbReference type="Pfam" id="PF12833">
    <property type="entry name" value="HTH_18"/>
    <property type="match status" value="1"/>
</dbReference>
<gene>
    <name evidence="5" type="ORF">R5A26_32750</name>
</gene>
<evidence type="ECO:0000256" key="1">
    <source>
        <dbReference type="ARBA" id="ARBA00023015"/>
    </source>
</evidence>
<evidence type="ECO:0000256" key="3">
    <source>
        <dbReference type="ARBA" id="ARBA00023163"/>
    </source>
</evidence>
<evidence type="ECO:0000313" key="5">
    <source>
        <dbReference type="EMBL" id="MDV7220717.1"/>
    </source>
</evidence>